<gene>
    <name evidence="3" type="ORF">CXZ10_15235</name>
</gene>
<comment type="caution">
    <text evidence="3">The sequence shown here is derived from an EMBL/GenBank/DDBJ whole genome shotgun (WGS) entry which is preliminary data.</text>
</comment>
<feature type="region of interest" description="Disordered" evidence="1">
    <location>
        <begin position="186"/>
        <end position="216"/>
    </location>
</feature>
<feature type="signal peptide" evidence="2">
    <location>
        <begin position="1"/>
        <end position="23"/>
    </location>
</feature>
<dbReference type="PRINTS" id="PR00834">
    <property type="entry name" value="PROTEASES2C"/>
</dbReference>
<feature type="chain" id="PRO_5015065780" description="Serine protease" evidence="2">
    <location>
        <begin position="24"/>
        <end position="440"/>
    </location>
</feature>
<organism evidence="3 4">
    <name type="scientific">Pleomorphomonas diazotrophica</name>
    <dbReference type="NCBI Taxonomy" id="1166257"/>
    <lineage>
        <taxon>Bacteria</taxon>
        <taxon>Pseudomonadati</taxon>
        <taxon>Pseudomonadota</taxon>
        <taxon>Alphaproteobacteria</taxon>
        <taxon>Hyphomicrobiales</taxon>
        <taxon>Pleomorphomonadaceae</taxon>
        <taxon>Pleomorphomonas</taxon>
    </lineage>
</organism>
<keyword evidence="2" id="KW-0732">Signal</keyword>
<dbReference type="Pfam" id="PF13365">
    <property type="entry name" value="Trypsin_2"/>
    <property type="match status" value="1"/>
</dbReference>
<sequence>MAVLGRSVWLCALLAGLSAAASASDGSYSAIGKPGSFAATWVVGVNLDRKSCLVKTAYPDGVNLLIGLDGRRTERAYYLMFGSEAWDYEVDRNYGVNVTFDSASTWDGMGVGVKVNAIQGVALEGLERTAIDELAQGNSFDLEIGGRAYGRYPLTRTRQALAAMDKCIANIAEGRMSLEAIAREHGVDSVGPPPVEGLSSGGGQAPAAPGADREPVQALGKSDVDAAYSTGSGFFVNGDGYLLTNAHVIDGCKDAIVRQSNADVQPATIVARGQTNDLAILKVSSKSPAFGKFRGSPPVRLGDSVVVFGYPLAGFLSSTGNISVGFVSALAGAGDDMSKLQISAPVQSGNSGGAVVDLSGHVIGIVVSKSDTQARGTTGNDDIEVIQNVNFAIKADLARFFLDANQIRYDVEASGDELKTPDVADIARSFSVQVACQAKE</sequence>
<keyword evidence="4" id="KW-1185">Reference proteome</keyword>
<dbReference type="InterPro" id="IPR001940">
    <property type="entry name" value="Peptidase_S1C"/>
</dbReference>
<reference evidence="3 4" key="1">
    <citation type="submission" date="2017-12" db="EMBL/GenBank/DDBJ databases">
        <title>Anaerobic carbon monoxide metabolism by Pleomorphomonas carboxyditropha sp. nov., a new mesophilic hydrogenogenic carboxidotroph.</title>
        <authorList>
            <person name="Esquivel-Elizondo S."/>
            <person name="Krajmalnik-Brown R."/>
        </authorList>
    </citation>
    <scope>NUCLEOTIDE SEQUENCE [LARGE SCALE GENOMIC DNA]</scope>
    <source>
        <strain evidence="3 4">R5-392</strain>
    </source>
</reference>
<dbReference type="Proteomes" id="UP000233491">
    <property type="component" value="Unassembled WGS sequence"/>
</dbReference>
<dbReference type="OrthoDB" id="1522627at2"/>
<protein>
    <recommendedName>
        <fullName evidence="5">Serine protease</fullName>
    </recommendedName>
</protein>
<dbReference type="SUPFAM" id="SSF50494">
    <property type="entry name" value="Trypsin-like serine proteases"/>
    <property type="match status" value="1"/>
</dbReference>
<dbReference type="GO" id="GO:0004252">
    <property type="term" value="F:serine-type endopeptidase activity"/>
    <property type="evidence" value="ECO:0007669"/>
    <property type="project" value="InterPro"/>
</dbReference>
<evidence type="ECO:0000313" key="3">
    <source>
        <dbReference type="EMBL" id="PKR88369.1"/>
    </source>
</evidence>
<evidence type="ECO:0000256" key="1">
    <source>
        <dbReference type="SAM" id="MobiDB-lite"/>
    </source>
</evidence>
<name>A0A1I4ULM9_9HYPH</name>
<dbReference type="InterPro" id="IPR009003">
    <property type="entry name" value="Peptidase_S1_PA"/>
</dbReference>
<dbReference type="Gene3D" id="2.40.10.10">
    <property type="entry name" value="Trypsin-like serine proteases"/>
    <property type="match status" value="2"/>
</dbReference>
<evidence type="ECO:0000256" key="2">
    <source>
        <dbReference type="SAM" id="SignalP"/>
    </source>
</evidence>
<evidence type="ECO:0008006" key="5">
    <source>
        <dbReference type="Google" id="ProtNLM"/>
    </source>
</evidence>
<dbReference type="EMBL" id="PJNW01000012">
    <property type="protein sequence ID" value="PKR88369.1"/>
    <property type="molecule type" value="Genomic_DNA"/>
</dbReference>
<dbReference type="PANTHER" id="PTHR43019:SF23">
    <property type="entry name" value="PROTEASE DO-LIKE 5, CHLOROPLASTIC"/>
    <property type="match status" value="1"/>
</dbReference>
<proteinExistence type="predicted"/>
<accession>A0A1I4ULM9</accession>
<dbReference type="AlphaFoldDB" id="A0A1I4ULM9"/>
<dbReference type="PANTHER" id="PTHR43019">
    <property type="entry name" value="SERINE ENDOPROTEASE DEGS"/>
    <property type="match status" value="1"/>
</dbReference>
<evidence type="ECO:0000313" key="4">
    <source>
        <dbReference type="Proteomes" id="UP000233491"/>
    </source>
</evidence>
<dbReference type="InterPro" id="IPR043504">
    <property type="entry name" value="Peptidase_S1_PA_chymotrypsin"/>
</dbReference>
<dbReference type="GO" id="GO:0006508">
    <property type="term" value="P:proteolysis"/>
    <property type="evidence" value="ECO:0007669"/>
    <property type="project" value="InterPro"/>
</dbReference>